<sequence length="100" mass="11093">MAEQTYFWQEKMANGQIKLGLNQAAREELGQVKYAELPQVDQELAVGDTLLAVEAQKMVQDLPTPIAGRIVATHEALTTTPELLDTNDDQENWIAIVAQD</sequence>
<dbReference type="RefSeq" id="WP_125598635.1">
    <property type="nucleotide sequence ID" value="NZ_JBHSSM010000018.1"/>
</dbReference>
<dbReference type="InterPro" id="IPR011053">
    <property type="entry name" value="Single_hybrid_motif"/>
</dbReference>
<protein>
    <submittedName>
        <fullName evidence="3">Glycine cleavage system protein H</fullName>
    </submittedName>
</protein>
<evidence type="ECO:0000313" key="4">
    <source>
        <dbReference type="Proteomes" id="UP001596310"/>
    </source>
</evidence>
<keyword evidence="1" id="KW-0450">Lipoyl</keyword>
<dbReference type="Proteomes" id="UP001596310">
    <property type="component" value="Unassembled WGS sequence"/>
</dbReference>
<dbReference type="PROSITE" id="PS50968">
    <property type="entry name" value="BIOTINYL_LIPOYL"/>
    <property type="match status" value="1"/>
</dbReference>
<dbReference type="SUPFAM" id="SSF51230">
    <property type="entry name" value="Single hybrid motif"/>
    <property type="match status" value="1"/>
</dbReference>
<dbReference type="Pfam" id="PF01597">
    <property type="entry name" value="GCV_H"/>
    <property type="match status" value="1"/>
</dbReference>
<dbReference type="CDD" id="cd06848">
    <property type="entry name" value="GCS_H"/>
    <property type="match status" value="1"/>
</dbReference>
<dbReference type="PANTHER" id="PTHR11715">
    <property type="entry name" value="GLYCINE CLEAVAGE SYSTEM H PROTEIN"/>
    <property type="match status" value="1"/>
</dbReference>
<dbReference type="InterPro" id="IPR002930">
    <property type="entry name" value="GCV_H"/>
</dbReference>
<name>A0ABW1UP51_9LACO</name>
<gene>
    <name evidence="3" type="ORF">ACFQHW_07945</name>
</gene>
<feature type="domain" description="Lipoyl-binding" evidence="2">
    <location>
        <begin position="16"/>
        <end position="98"/>
    </location>
</feature>
<organism evidence="3 4">
    <name type="scientific">Lapidilactobacillus achengensis</name>
    <dbReference type="NCBI Taxonomy" id="2486000"/>
    <lineage>
        <taxon>Bacteria</taxon>
        <taxon>Bacillati</taxon>
        <taxon>Bacillota</taxon>
        <taxon>Bacilli</taxon>
        <taxon>Lactobacillales</taxon>
        <taxon>Lactobacillaceae</taxon>
        <taxon>Lapidilactobacillus</taxon>
    </lineage>
</organism>
<dbReference type="PANTHER" id="PTHR11715:SF3">
    <property type="entry name" value="GLYCINE CLEAVAGE SYSTEM H PROTEIN-RELATED"/>
    <property type="match status" value="1"/>
</dbReference>
<evidence type="ECO:0000313" key="3">
    <source>
        <dbReference type="EMBL" id="MFC6315491.1"/>
    </source>
</evidence>
<dbReference type="InterPro" id="IPR033753">
    <property type="entry name" value="GCV_H/Fam206"/>
</dbReference>
<evidence type="ECO:0000256" key="1">
    <source>
        <dbReference type="ARBA" id="ARBA00022823"/>
    </source>
</evidence>
<keyword evidence="4" id="KW-1185">Reference proteome</keyword>
<accession>A0ABW1UP51</accession>
<dbReference type="InterPro" id="IPR000089">
    <property type="entry name" value="Biotin_lipoyl"/>
</dbReference>
<evidence type="ECO:0000259" key="2">
    <source>
        <dbReference type="PROSITE" id="PS50968"/>
    </source>
</evidence>
<reference evidence="4" key="1">
    <citation type="journal article" date="2019" name="Int. J. Syst. Evol. Microbiol.">
        <title>The Global Catalogue of Microorganisms (GCM) 10K type strain sequencing project: providing services to taxonomists for standard genome sequencing and annotation.</title>
        <authorList>
            <consortium name="The Broad Institute Genomics Platform"/>
            <consortium name="The Broad Institute Genome Sequencing Center for Infectious Disease"/>
            <person name="Wu L."/>
            <person name="Ma J."/>
        </authorList>
    </citation>
    <scope>NUCLEOTIDE SEQUENCE [LARGE SCALE GENOMIC DNA]</scope>
    <source>
        <strain evidence="4">CCM 8897</strain>
    </source>
</reference>
<dbReference type="Gene3D" id="2.40.50.100">
    <property type="match status" value="1"/>
</dbReference>
<comment type="caution">
    <text evidence="3">The sequence shown here is derived from an EMBL/GenBank/DDBJ whole genome shotgun (WGS) entry which is preliminary data.</text>
</comment>
<dbReference type="EMBL" id="JBHSSM010000018">
    <property type="protein sequence ID" value="MFC6315491.1"/>
    <property type="molecule type" value="Genomic_DNA"/>
</dbReference>
<proteinExistence type="predicted"/>